<reference evidence="2 3" key="1">
    <citation type="submission" date="2016-10" db="EMBL/GenBank/DDBJ databases">
        <authorList>
            <person name="de Groot N.N."/>
        </authorList>
    </citation>
    <scope>NUCLEOTIDE SEQUENCE [LARGE SCALE GENOMIC DNA]</scope>
    <source>
        <strain evidence="2 3">CGMCC 4.3519</strain>
    </source>
</reference>
<dbReference type="RefSeq" id="WP_093657547.1">
    <property type="nucleotide sequence ID" value="NZ_FOET01000003.1"/>
</dbReference>
<keyword evidence="1" id="KW-1133">Transmembrane helix</keyword>
<keyword evidence="3" id="KW-1185">Reference proteome</keyword>
<feature type="transmembrane region" description="Helical" evidence="1">
    <location>
        <begin position="12"/>
        <end position="32"/>
    </location>
</feature>
<dbReference type="PROSITE" id="PS51257">
    <property type="entry name" value="PROKAR_LIPOPROTEIN"/>
    <property type="match status" value="1"/>
</dbReference>
<dbReference type="Proteomes" id="UP000199055">
    <property type="component" value="Unassembled WGS sequence"/>
</dbReference>
<evidence type="ECO:0000313" key="3">
    <source>
        <dbReference type="Proteomes" id="UP000199055"/>
    </source>
</evidence>
<feature type="transmembrane region" description="Helical" evidence="1">
    <location>
        <begin position="38"/>
        <end position="59"/>
    </location>
</feature>
<keyword evidence="1" id="KW-0472">Membrane</keyword>
<gene>
    <name evidence="2" type="ORF">SAMN05216481_103444</name>
</gene>
<name>A0A1H9CUJ0_9ACTN</name>
<dbReference type="EMBL" id="FOET01000003">
    <property type="protein sequence ID" value="SEQ04844.1"/>
    <property type="molecule type" value="Genomic_DNA"/>
</dbReference>
<feature type="transmembrane region" description="Helical" evidence="1">
    <location>
        <begin position="79"/>
        <end position="98"/>
    </location>
</feature>
<dbReference type="AlphaFoldDB" id="A0A1H9CUJ0"/>
<feature type="transmembrane region" description="Helical" evidence="1">
    <location>
        <begin position="143"/>
        <end position="162"/>
    </location>
</feature>
<sequence length="168" mass="17827">MGWGYRILGGTAAVLGAASLACALLTLLPGLLLPESGWLVGVSMGSGVLLGMVAVGWSFTLGNDPRLLWMAFRCLSGKVQAALGVLAVTSAPLMPMGLSSGHGLQNPETEYGAYHAFDTTTRERVEIFSRAEYEALVELEQRTFLGGGSLFLFVAAALFLSMGELRRR</sequence>
<protein>
    <submittedName>
        <fullName evidence="2">Uncharacterized protein</fullName>
    </submittedName>
</protein>
<keyword evidence="1" id="KW-0812">Transmembrane</keyword>
<accession>A0A1H9CUJ0</accession>
<proteinExistence type="predicted"/>
<evidence type="ECO:0000313" key="2">
    <source>
        <dbReference type="EMBL" id="SEQ04844.1"/>
    </source>
</evidence>
<evidence type="ECO:0000256" key="1">
    <source>
        <dbReference type="SAM" id="Phobius"/>
    </source>
</evidence>
<organism evidence="2 3">
    <name type="scientific">Streptomyces radiopugnans</name>
    <dbReference type="NCBI Taxonomy" id="403935"/>
    <lineage>
        <taxon>Bacteria</taxon>
        <taxon>Bacillati</taxon>
        <taxon>Actinomycetota</taxon>
        <taxon>Actinomycetes</taxon>
        <taxon>Kitasatosporales</taxon>
        <taxon>Streptomycetaceae</taxon>
        <taxon>Streptomyces</taxon>
    </lineage>
</organism>